<keyword evidence="12" id="KW-0812">Transmembrane</keyword>
<evidence type="ECO:0000256" key="11">
    <source>
        <dbReference type="SAM" id="MobiDB-lite"/>
    </source>
</evidence>
<dbReference type="GO" id="GO:0009251">
    <property type="term" value="P:glucan catabolic process"/>
    <property type="evidence" value="ECO:0007669"/>
    <property type="project" value="TreeGrafter"/>
</dbReference>
<reference evidence="14" key="2">
    <citation type="journal article" date="2019" name="IMA Fungus">
        <title>Genome sequencing and comparison of five Tilletia species to identify candidate genes for the detection of regulated species infecting wheat.</title>
        <authorList>
            <person name="Nguyen H.D.T."/>
            <person name="Sultana T."/>
            <person name="Kesanakurti P."/>
            <person name="Hambleton S."/>
        </authorList>
    </citation>
    <scope>NUCLEOTIDE SEQUENCE</scope>
    <source>
        <strain evidence="14">DAOMC 236416</strain>
    </source>
</reference>
<evidence type="ECO:0000256" key="8">
    <source>
        <dbReference type="ARBA" id="ARBA00036824"/>
    </source>
</evidence>
<dbReference type="PANTHER" id="PTHR31297">
    <property type="entry name" value="GLUCAN ENDO-1,6-BETA-GLUCOSIDASE B"/>
    <property type="match status" value="1"/>
</dbReference>
<keyword evidence="7" id="KW-0961">Cell wall biogenesis/degradation</keyword>
<dbReference type="Gene3D" id="3.20.20.80">
    <property type="entry name" value="Glycosidases"/>
    <property type="match status" value="1"/>
</dbReference>
<keyword evidence="4" id="KW-0732">Signal</keyword>
<dbReference type="EMBL" id="LWDF02001155">
    <property type="protein sequence ID" value="KAE8240111.1"/>
    <property type="molecule type" value="Genomic_DNA"/>
</dbReference>
<keyword evidence="5 10" id="KW-0378">Hydrolase</keyword>
<feature type="compositionally biased region" description="Basic residues" evidence="11">
    <location>
        <begin position="559"/>
        <end position="568"/>
    </location>
</feature>
<keyword evidence="12" id="KW-1133">Transmembrane helix</keyword>
<dbReference type="SUPFAM" id="SSF51445">
    <property type="entry name" value="(Trans)glycosidases"/>
    <property type="match status" value="1"/>
</dbReference>
<evidence type="ECO:0000313" key="14">
    <source>
        <dbReference type="EMBL" id="KAE8240111.1"/>
    </source>
</evidence>
<feature type="transmembrane region" description="Helical" evidence="12">
    <location>
        <begin position="107"/>
        <end position="127"/>
    </location>
</feature>
<name>A0A177TJF8_9BASI</name>
<evidence type="ECO:0000256" key="6">
    <source>
        <dbReference type="ARBA" id="ARBA00023295"/>
    </source>
</evidence>
<evidence type="ECO:0000259" key="13">
    <source>
        <dbReference type="Pfam" id="PF00150"/>
    </source>
</evidence>
<dbReference type="InterPro" id="IPR017853">
    <property type="entry name" value="GH"/>
</dbReference>
<dbReference type="GO" id="GO:0009986">
    <property type="term" value="C:cell surface"/>
    <property type="evidence" value="ECO:0007669"/>
    <property type="project" value="TreeGrafter"/>
</dbReference>
<gene>
    <name evidence="14" type="ORF">A4X13_0g7934</name>
</gene>
<accession>A0A177TJF8</accession>
<comment type="caution">
    <text evidence="14">The sequence shown here is derived from an EMBL/GenBank/DDBJ whole genome shotgun (WGS) entry which is preliminary data.</text>
</comment>
<dbReference type="Pfam" id="PF00150">
    <property type="entry name" value="Cellulase"/>
    <property type="match status" value="1"/>
</dbReference>
<evidence type="ECO:0000256" key="1">
    <source>
        <dbReference type="ARBA" id="ARBA00004613"/>
    </source>
</evidence>
<keyword evidence="3" id="KW-0964">Secreted</keyword>
<feature type="compositionally biased region" description="Polar residues" evidence="11">
    <location>
        <begin position="1"/>
        <end position="16"/>
    </location>
</feature>
<evidence type="ECO:0000256" key="3">
    <source>
        <dbReference type="ARBA" id="ARBA00022525"/>
    </source>
</evidence>
<evidence type="ECO:0000256" key="4">
    <source>
        <dbReference type="ARBA" id="ARBA00022729"/>
    </source>
</evidence>
<dbReference type="GO" id="GO:0071555">
    <property type="term" value="P:cell wall organization"/>
    <property type="evidence" value="ECO:0007669"/>
    <property type="project" value="UniProtKB-KW"/>
</dbReference>
<dbReference type="AlphaFoldDB" id="A0A177TJF8"/>
<keyword evidence="12" id="KW-0472">Membrane</keyword>
<evidence type="ECO:0000256" key="9">
    <source>
        <dbReference type="ARBA" id="ARBA00038929"/>
    </source>
</evidence>
<evidence type="ECO:0000256" key="7">
    <source>
        <dbReference type="ARBA" id="ARBA00023316"/>
    </source>
</evidence>
<evidence type="ECO:0000256" key="5">
    <source>
        <dbReference type="ARBA" id="ARBA00022801"/>
    </source>
</evidence>
<dbReference type="GO" id="GO:0004338">
    <property type="term" value="F:glucan exo-1,3-beta-glucosidase activity"/>
    <property type="evidence" value="ECO:0007669"/>
    <property type="project" value="UniProtKB-EC"/>
</dbReference>
<feature type="region of interest" description="Disordered" evidence="11">
    <location>
        <begin position="553"/>
        <end position="578"/>
    </location>
</feature>
<feature type="compositionally biased region" description="Low complexity" evidence="11">
    <location>
        <begin position="149"/>
        <end position="162"/>
    </location>
</feature>
<evidence type="ECO:0000256" key="10">
    <source>
        <dbReference type="RuleBase" id="RU361153"/>
    </source>
</evidence>
<feature type="compositionally biased region" description="Basic and acidic residues" evidence="11">
    <location>
        <begin position="569"/>
        <end position="578"/>
    </location>
</feature>
<evidence type="ECO:0000313" key="15">
    <source>
        <dbReference type="Proteomes" id="UP000077521"/>
    </source>
</evidence>
<comment type="similarity">
    <text evidence="2 10">Belongs to the glycosyl hydrolase 5 (cellulase A) family.</text>
</comment>
<dbReference type="Proteomes" id="UP000077521">
    <property type="component" value="Unassembled WGS sequence"/>
</dbReference>
<feature type="compositionally biased region" description="Polar residues" evidence="11">
    <location>
        <begin position="138"/>
        <end position="148"/>
    </location>
</feature>
<protein>
    <recommendedName>
        <fullName evidence="9">glucan 1,3-beta-glucosidase</fullName>
        <ecNumber evidence="9">3.2.1.58</ecNumber>
    </recommendedName>
</protein>
<reference evidence="14" key="1">
    <citation type="submission" date="2016-04" db="EMBL/GenBank/DDBJ databases">
        <authorList>
            <person name="Nguyen H.D."/>
            <person name="Samba Siva P."/>
            <person name="Cullis J."/>
            <person name="Levesque C.A."/>
            <person name="Hambleton S."/>
        </authorList>
    </citation>
    <scope>NUCLEOTIDE SEQUENCE</scope>
    <source>
        <strain evidence="14">DAOMC 236416</strain>
    </source>
</reference>
<keyword evidence="15" id="KW-1185">Reference proteome</keyword>
<feature type="region of interest" description="Disordered" evidence="11">
    <location>
        <begin position="1"/>
        <end position="90"/>
    </location>
</feature>
<feature type="domain" description="Glycoside hydrolase family 5" evidence="13">
    <location>
        <begin position="231"/>
        <end position="504"/>
    </location>
</feature>
<feature type="region of interest" description="Disordered" evidence="11">
    <location>
        <begin position="138"/>
        <end position="164"/>
    </location>
</feature>
<keyword evidence="6 10" id="KW-0326">Glycosidase</keyword>
<organism evidence="14 15">
    <name type="scientific">Tilletia indica</name>
    <dbReference type="NCBI Taxonomy" id="43049"/>
    <lineage>
        <taxon>Eukaryota</taxon>
        <taxon>Fungi</taxon>
        <taxon>Dikarya</taxon>
        <taxon>Basidiomycota</taxon>
        <taxon>Ustilaginomycotina</taxon>
        <taxon>Exobasidiomycetes</taxon>
        <taxon>Tilletiales</taxon>
        <taxon>Tilletiaceae</taxon>
        <taxon>Tilletia</taxon>
    </lineage>
</organism>
<dbReference type="EC" id="3.2.1.58" evidence="9"/>
<proteinExistence type="inferred from homology"/>
<dbReference type="InterPro" id="IPR050386">
    <property type="entry name" value="Glycosyl_hydrolase_5"/>
</dbReference>
<sequence length="578" mass="63659">MSFPYQDNTAASNSQLGFHPRAGTPGMASPRPSANMDRQEQEKFLGSPYQQSSPLASYPPAAQGTNSYFDDEAHSKSARAAPAGFSSTRTPAAVAGKKANIFKRKPWTMAILLLLLIAAIGGGIGAWKAVSGSKSESTVGGSSLSDSKNSPGTGTSGNGAAPAPTPTITPLARYNWRDPNNVAYGINLGNYLVLERWLDEDWFTSLCADCLDEWNWSAHLGNQAIPTLQKHYDDYIQESDMDTMKAMGFNMIRVTIGYWALIDTPGEPFVNAGQLDRLRMIMEWCHKRGMYVAISMHGMPGSQSGDQSTGLVKDYNVGGTSWFTRANQARSDAVIQALATWITQQQPYTSTIAVVLPVNEPKQTQGNEYRDDWNNIMLDFYRRSYRTLANIGMVMAIHPGFQNGQDPSGWDAFIQGSNMDPNLVIWETHPYPGFFPLNEDRDDIVSKVCALGQIYKDISVPVFFGEWSALSGVPGAAWLKSYWNTQLAAYSSSAGSTFWTWKANNATNPDRALASNQMSRYDFQFLMNQNIASAPAPGQSIKAYTDSLPNNLCAGQSKRSPKAHRRERMGRLSHEERH</sequence>
<dbReference type="PANTHER" id="PTHR31297:SF1">
    <property type="entry name" value="GLUCAN 1,3-BETA-GLUCOSIDASE I_II-RELATED"/>
    <property type="match status" value="1"/>
</dbReference>
<dbReference type="GO" id="GO:0005576">
    <property type="term" value="C:extracellular region"/>
    <property type="evidence" value="ECO:0007669"/>
    <property type="project" value="UniProtKB-SubCell"/>
</dbReference>
<dbReference type="InterPro" id="IPR001547">
    <property type="entry name" value="Glyco_hydro_5"/>
</dbReference>
<evidence type="ECO:0000256" key="12">
    <source>
        <dbReference type="SAM" id="Phobius"/>
    </source>
</evidence>
<comment type="subcellular location">
    <subcellularLocation>
        <location evidence="1">Secreted</location>
    </subcellularLocation>
</comment>
<evidence type="ECO:0000256" key="2">
    <source>
        <dbReference type="ARBA" id="ARBA00005641"/>
    </source>
</evidence>
<comment type="catalytic activity">
    <reaction evidence="8">
        <text>Successive hydrolysis of beta-D-glucose units from the non-reducing ends of (1-&gt;3)-beta-D-glucans, releasing alpha-glucose.</text>
        <dbReference type="EC" id="3.2.1.58"/>
    </reaction>
</comment>